<name>A0A161XRS3_DAUCS</name>
<accession>A0A161XRS3</accession>
<organism evidence="1">
    <name type="scientific">Daucus carota subsp. sativus</name>
    <name type="common">Carrot</name>
    <dbReference type="NCBI Taxonomy" id="79200"/>
    <lineage>
        <taxon>Eukaryota</taxon>
        <taxon>Viridiplantae</taxon>
        <taxon>Streptophyta</taxon>
        <taxon>Embryophyta</taxon>
        <taxon>Tracheophyta</taxon>
        <taxon>Spermatophyta</taxon>
        <taxon>Magnoliopsida</taxon>
        <taxon>eudicotyledons</taxon>
        <taxon>Gunneridae</taxon>
        <taxon>Pentapetalae</taxon>
        <taxon>asterids</taxon>
        <taxon>campanulids</taxon>
        <taxon>Apiales</taxon>
        <taxon>Apiaceae</taxon>
        <taxon>Apioideae</taxon>
        <taxon>Scandiceae</taxon>
        <taxon>Daucinae</taxon>
        <taxon>Daucus</taxon>
        <taxon>Daucus sect. Daucus</taxon>
    </lineage>
</organism>
<gene>
    <name evidence="1" type="ORF">DCAR_017549</name>
</gene>
<reference evidence="1" key="1">
    <citation type="journal article" date="2016" name="Nat. Genet.">
        <title>A high-quality carrot genome assembly provides new insights into carotenoid accumulation and asterid genome evolution.</title>
        <authorList>
            <person name="Iorizzo M."/>
            <person name="Ellison S."/>
            <person name="Senalik D."/>
            <person name="Zeng P."/>
            <person name="Satapoomin P."/>
            <person name="Huang J."/>
            <person name="Bowman M."/>
            <person name="Iovene M."/>
            <person name="Sanseverino W."/>
            <person name="Cavagnaro P."/>
            <person name="Yildiz M."/>
            <person name="Macko-Podgorni A."/>
            <person name="Moranska E."/>
            <person name="Grzebelus E."/>
            <person name="Grzebelus D."/>
            <person name="Ashrafi H."/>
            <person name="Zheng Z."/>
            <person name="Cheng S."/>
            <person name="Spooner D."/>
            <person name="Van Deynze A."/>
            <person name="Simon P."/>
        </authorList>
    </citation>
    <scope>NUCLEOTIDE SEQUENCE [LARGE SCALE GENOMIC DNA]</scope>
    <source>
        <tissue evidence="1">Leaf</tissue>
    </source>
</reference>
<comment type="caution">
    <text evidence="1">The sequence shown here is derived from an EMBL/GenBank/DDBJ whole genome shotgun (WGS) entry which is preliminary data.</text>
</comment>
<sequence>MTQISSTPLQKKRKVIASNAPLMSLDIDIVIKICKLLQKDGFLDLFFFIQVWFRFQSPEAVTILLHNLDWSTVHQVVEPFRNLECRVFKQFLKHCLKARVRGALCYFACKKLSRGENPDHHLQILRDLSADDNLAFLAYHIFQTLYHPSTLKENAIILHEKLIRHAEFRSDLMNNCTTLNGRHRKYYRFWYGPEDMFPQNGVCSFFVSGKDDHNMDPYALGCSYKEIISTSCPECVIVMVIFKIIRGF</sequence>
<evidence type="ECO:0000313" key="1">
    <source>
        <dbReference type="EMBL" id="KZM94306.1"/>
    </source>
</evidence>
<protein>
    <submittedName>
        <fullName evidence="1">Uncharacterized protein</fullName>
    </submittedName>
</protein>
<proteinExistence type="predicted"/>
<dbReference type="EMBL" id="LNRQ01000005">
    <property type="protein sequence ID" value="KZM94306.1"/>
    <property type="molecule type" value="Genomic_DNA"/>
</dbReference>
<dbReference type="AlphaFoldDB" id="A0A161XRS3"/>
<dbReference type="Gramene" id="KZM94306">
    <property type="protein sequence ID" value="KZM94306"/>
    <property type="gene ID" value="DCAR_017549"/>
</dbReference>